<dbReference type="EMBL" id="BAABCT010000006">
    <property type="protein sequence ID" value="GAA4075706.1"/>
    <property type="molecule type" value="Genomic_DNA"/>
</dbReference>
<feature type="domain" description="TonB-dependent receptor plug" evidence="5">
    <location>
        <begin position="140"/>
        <end position="227"/>
    </location>
</feature>
<dbReference type="Pfam" id="PF14905">
    <property type="entry name" value="OMP_b-brl_3"/>
    <property type="match status" value="1"/>
</dbReference>
<evidence type="ECO:0000256" key="1">
    <source>
        <dbReference type="ARBA" id="ARBA00004442"/>
    </source>
</evidence>
<reference evidence="8" key="1">
    <citation type="journal article" date="2019" name="Int. J. Syst. Evol. Microbiol.">
        <title>The Global Catalogue of Microorganisms (GCM) 10K type strain sequencing project: providing services to taxonomists for standard genome sequencing and annotation.</title>
        <authorList>
            <consortium name="The Broad Institute Genomics Platform"/>
            <consortium name="The Broad Institute Genome Sequencing Center for Infectious Disease"/>
            <person name="Wu L."/>
            <person name="Ma J."/>
        </authorList>
    </citation>
    <scope>NUCLEOTIDE SEQUENCE [LARGE SCALE GENOMIC DNA]</scope>
    <source>
        <strain evidence="8">JCM 17069</strain>
    </source>
</reference>
<dbReference type="PANTHER" id="PTHR40980">
    <property type="entry name" value="PLUG DOMAIN-CONTAINING PROTEIN"/>
    <property type="match status" value="1"/>
</dbReference>
<dbReference type="RefSeq" id="WP_344816748.1">
    <property type="nucleotide sequence ID" value="NZ_BAABCT010000006.1"/>
</dbReference>
<evidence type="ECO:0000256" key="2">
    <source>
        <dbReference type="ARBA" id="ARBA00023136"/>
    </source>
</evidence>
<protein>
    <submittedName>
        <fullName evidence="7">Outer membrane beta-barrel family protein</fullName>
    </submittedName>
</protein>
<feature type="domain" description="Outer membrane protein beta-barrel" evidence="6">
    <location>
        <begin position="386"/>
        <end position="793"/>
    </location>
</feature>
<evidence type="ECO:0000313" key="7">
    <source>
        <dbReference type="EMBL" id="GAA4075706.1"/>
    </source>
</evidence>
<gene>
    <name evidence="7" type="ORF">GCM10022389_21830</name>
</gene>
<proteinExistence type="predicted"/>
<keyword evidence="3" id="KW-0998">Cell outer membrane</keyword>
<evidence type="ECO:0000259" key="6">
    <source>
        <dbReference type="Pfam" id="PF14905"/>
    </source>
</evidence>
<sequence length="819" mass="92417">MKLSYYMFSALLFVFISSISFAQNKGTIKGFVYDNNGNKLEGILISLLQSDGITISKTISSEDDGRFTFDEVSFSSYFVSISINGFENYISNSIDVNEQNLIVQLTNIILKKKEIIELEEVKIDKKIPFVVQKVDKTIVIPDALISNAGGNALDVLSKSPGVSVDENGNVKLRGKSGVTIFIDDKPTYLTGSELESYLKSLPSNSIKQVEIMTNPPAKYEASGNGGIINIVTKRSKLKGFNGNTSLNFGQGKYARTNDNLNLNYNAPKFSLFSNLSYTNGKGYHDLTIERRFKNPDLMPLSSFKQNTYLKSSRQSYNARIGFDYYLSEKSTIGIAAKGLINKNKSPRYNYATVKDANGNIEQIVTADNFEKVDFNNRTITLNYRQQFSKPEQLLTTDFDFVTYSATIDQLYKNAIEDLVGSNSSEDIQNGYLPSTINIYALKSDYSTPLKNNSKLDFGAKVSLTNTDNNAVYTKTTQANGTQPNYDLSNHFFYDEIISAAYINYTKTFKKIDLQAGLRFEDTQLKGKQLGNPEKPYSEFKNNYNSIFPTLYASYKIDSLATKTINLSYGKRVQRPFYKDLNPFSSPLDQFTYYEGNPFLKPTFGHNLSLTYNYKELLSTSFSYSYGKDEIKETIEINDGIYYSRPNNIGKSNQYVLSIQSRFNPTKWLTTVLYTEVNHSRFISQLYDQNLNATGTYWFINATNSIQFSKKWSGEISGQYLSESVDAQFTVGDFGFVSIGCQKKILNDLGTLKFNLSDVFFTNQIRGTINNLGTTEANWFGPRDTRILSVTFSYRFGKNTSKKAKYNGTGSESEQNRVKV</sequence>
<evidence type="ECO:0000259" key="5">
    <source>
        <dbReference type="Pfam" id="PF07715"/>
    </source>
</evidence>
<comment type="caution">
    <text evidence="7">The sequence shown here is derived from an EMBL/GenBank/DDBJ whole genome shotgun (WGS) entry which is preliminary data.</text>
</comment>
<dbReference type="InterPro" id="IPR041700">
    <property type="entry name" value="OMP_b-brl_3"/>
</dbReference>
<keyword evidence="2" id="KW-0472">Membrane</keyword>
<dbReference type="PANTHER" id="PTHR40980:SF4">
    <property type="entry name" value="TONB-DEPENDENT RECEPTOR-LIKE BETA-BARREL DOMAIN-CONTAINING PROTEIN"/>
    <property type="match status" value="1"/>
</dbReference>
<evidence type="ECO:0000256" key="3">
    <source>
        <dbReference type="ARBA" id="ARBA00023237"/>
    </source>
</evidence>
<dbReference type="InterPro" id="IPR037066">
    <property type="entry name" value="Plug_dom_sf"/>
</dbReference>
<accession>A0ABP7VWQ2</accession>
<comment type="subcellular location">
    <subcellularLocation>
        <location evidence="1">Cell outer membrane</location>
    </subcellularLocation>
</comment>
<dbReference type="InterPro" id="IPR012910">
    <property type="entry name" value="Plug_dom"/>
</dbReference>
<dbReference type="Gene3D" id="2.170.130.10">
    <property type="entry name" value="TonB-dependent receptor, plug domain"/>
    <property type="match status" value="1"/>
</dbReference>
<keyword evidence="8" id="KW-1185">Reference proteome</keyword>
<feature type="signal peptide" evidence="4">
    <location>
        <begin position="1"/>
        <end position="22"/>
    </location>
</feature>
<dbReference type="Proteomes" id="UP001500367">
    <property type="component" value="Unassembled WGS sequence"/>
</dbReference>
<keyword evidence="4" id="KW-0732">Signal</keyword>
<evidence type="ECO:0000256" key="4">
    <source>
        <dbReference type="SAM" id="SignalP"/>
    </source>
</evidence>
<organism evidence="7 8">
    <name type="scientific">Flavobacterium cheonanense</name>
    <dbReference type="NCBI Taxonomy" id="706183"/>
    <lineage>
        <taxon>Bacteria</taxon>
        <taxon>Pseudomonadati</taxon>
        <taxon>Bacteroidota</taxon>
        <taxon>Flavobacteriia</taxon>
        <taxon>Flavobacteriales</taxon>
        <taxon>Flavobacteriaceae</taxon>
        <taxon>Flavobacterium</taxon>
    </lineage>
</organism>
<dbReference type="InterPro" id="IPR008969">
    <property type="entry name" value="CarboxyPept-like_regulatory"/>
</dbReference>
<evidence type="ECO:0000313" key="8">
    <source>
        <dbReference type="Proteomes" id="UP001500367"/>
    </source>
</evidence>
<dbReference type="Pfam" id="PF07715">
    <property type="entry name" value="Plug"/>
    <property type="match status" value="1"/>
</dbReference>
<dbReference type="Gene3D" id="2.60.40.1120">
    <property type="entry name" value="Carboxypeptidase-like, regulatory domain"/>
    <property type="match status" value="1"/>
</dbReference>
<dbReference type="Pfam" id="PF13620">
    <property type="entry name" value="CarboxypepD_reg"/>
    <property type="match status" value="1"/>
</dbReference>
<dbReference type="SUPFAM" id="SSF56935">
    <property type="entry name" value="Porins"/>
    <property type="match status" value="1"/>
</dbReference>
<dbReference type="Gene3D" id="2.40.170.20">
    <property type="entry name" value="TonB-dependent receptor, beta-barrel domain"/>
    <property type="match status" value="1"/>
</dbReference>
<dbReference type="InterPro" id="IPR036942">
    <property type="entry name" value="Beta-barrel_TonB_sf"/>
</dbReference>
<name>A0ABP7VWQ2_9FLAO</name>
<feature type="chain" id="PRO_5046534657" evidence="4">
    <location>
        <begin position="23"/>
        <end position="819"/>
    </location>
</feature>
<dbReference type="SUPFAM" id="SSF49464">
    <property type="entry name" value="Carboxypeptidase regulatory domain-like"/>
    <property type="match status" value="1"/>
</dbReference>